<keyword evidence="2" id="KW-1185">Reference proteome</keyword>
<proteinExistence type="predicted"/>
<gene>
    <name evidence="1" type="ORF">C486_16520</name>
</gene>
<protein>
    <submittedName>
        <fullName evidence="1">Uncharacterized protein</fullName>
    </submittedName>
</protein>
<evidence type="ECO:0000313" key="2">
    <source>
        <dbReference type="Proteomes" id="UP000011592"/>
    </source>
</evidence>
<dbReference type="AlphaFoldDB" id="L9YW14"/>
<evidence type="ECO:0000313" key="1">
    <source>
        <dbReference type="EMBL" id="ELY77073.1"/>
    </source>
</evidence>
<dbReference type="EMBL" id="AOIJ01000063">
    <property type="protein sequence ID" value="ELY77073.1"/>
    <property type="molecule type" value="Genomic_DNA"/>
</dbReference>
<name>L9YW14_9EURY</name>
<reference evidence="1 2" key="1">
    <citation type="journal article" date="2014" name="PLoS Genet.">
        <title>Phylogenetically driven sequencing of extremely halophilic archaea reveals strategies for static and dynamic osmo-response.</title>
        <authorList>
            <person name="Becker E.A."/>
            <person name="Seitzer P.M."/>
            <person name="Tritt A."/>
            <person name="Larsen D."/>
            <person name="Krusor M."/>
            <person name="Yao A.I."/>
            <person name="Wu D."/>
            <person name="Madern D."/>
            <person name="Eisen J.A."/>
            <person name="Darling A.E."/>
            <person name="Facciotti M.T."/>
        </authorList>
    </citation>
    <scope>NUCLEOTIDE SEQUENCE [LARGE SCALE GENOMIC DNA]</scope>
    <source>
        <strain evidence="1 2">JCM 14663</strain>
    </source>
</reference>
<dbReference type="Proteomes" id="UP000011592">
    <property type="component" value="Unassembled WGS sequence"/>
</dbReference>
<dbReference type="PATRIC" id="fig|1230459.4.peg.3295"/>
<sequence length="36" mass="3572">MGYGSAATNSAPRLYPEIGGVPTLATAVVAPGEHES</sequence>
<organism evidence="1 2">
    <name type="scientific">Natrinema gari JCM 14663</name>
    <dbReference type="NCBI Taxonomy" id="1230459"/>
    <lineage>
        <taxon>Archaea</taxon>
        <taxon>Methanobacteriati</taxon>
        <taxon>Methanobacteriota</taxon>
        <taxon>Stenosarchaea group</taxon>
        <taxon>Halobacteria</taxon>
        <taxon>Halobacteriales</taxon>
        <taxon>Natrialbaceae</taxon>
        <taxon>Natrinema</taxon>
    </lineage>
</organism>
<comment type="caution">
    <text evidence="1">The sequence shown here is derived from an EMBL/GenBank/DDBJ whole genome shotgun (WGS) entry which is preliminary data.</text>
</comment>
<accession>L9YW14</accession>